<dbReference type="PROSITE" id="PS51724">
    <property type="entry name" value="SPOR"/>
    <property type="match status" value="1"/>
</dbReference>
<accession>A0A927CQL5</accession>
<gene>
    <name evidence="4" type="ORF">IDH41_17895</name>
</gene>
<feature type="region of interest" description="Disordered" evidence="1">
    <location>
        <begin position="215"/>
        <end position="268"/>
    </location>
</feature>
<dbReference type="AlphaFoldDB" id="A0A927CQL5"/>
<dbReference type="GO" id="GO:0042834">
    <property type="term" value="F:peptidoglycan binding"/>
    <property type="evidence" value="ECO:0007669"/>
    <property type="project" value="InterPro"/>
</dbReference>
<feature type="region of interest" description="Disordered" evidence="1">
    <location>
        <begin position="89"/>
        <end position="142"/>
    </location>
</feature>
<proteinExistence type="predicted"/>
<feature type="domain" description="SPOR" evidence="3">
    <location>
        <begin position="275"/>
        <end position="351"/>
    </location>
</feature>
<keyword evidence="2" id="KW-0472">Membrane</keyword>
<keyword evidence="2" id="KW-1133">Transmembrane helix</keyword>
<reference evidence="4" key="1">
    <citation type="submission" date="2020-09" db="EMBL/GenBank/DDBJ databases">
        <title>A novel bacterium of genus Paenibacillus, isolated from South China Sea.</title>
        <authorList>
            <person name="Huang H."/>
            <person name="Mo K."/>
            <person name="Hu Y."/>
        </authorList>
    </citation>
    <scope>NUCLEOTIDE SEQUENCE</scope>
    <source>
        <strain evidence="4">IB182493</strain>
    </source>
</reference>
<evidence type="ECO:0000259" key="3">
    <source>
        <dbReference type="PROSITE" id="PS51724"/>
    </source>
</evidence>
<dbReference type="SUPFAM" id="SSF110997">
    <property type="entry name" value="Sporulation related repeat"/>
    <property type="match status" value="1"/>
</dbReference>
<sequence length="479" mass="51223">MNQKNRITYRFDRAGNTIPDDNRQPAKQQEAAPDKASSQTTAASSQAAKPAKVNVIPLYPSGGQHAVSENTPWNSPFQEDVGALEKLIRETDASPEPTSPPKTDGKRLKDKKPAKPIAIAPRPNEPDEREYRLPDQEESDAGEIREHFQDRAEADDALYDEAPTKPLRTTRMMRSSKGPSWFNVFLSVAGALATGALFGYLLLSLFTGASIWPGGSGSEPSAEPASENAISGDTPSGVPASPNTNKGGEEGPPAASGGKSGEGADRQAETVSLSGLDQTYYMLQFGVFSNTEGRDAAIAQLTGKGLAAAALTGSGDYRVYAGMAGDRGKAEAVRAQLSELELYIKEVSVAAPGELPYGGEEAEAQSFFGQTAELVRTLDELALAQLEQPSLSPVGEAAAKAWQEAHRKWTESAEAMRIGVTDETGKGYLEKIVQSMNKAAESMTMYNKETSRAALWSVQSELMKAVLAQKEWFESISAL</sequence>
<evidence type="ECO:0000313" key="5">
    <source>
        <dbReference type="Proteomes" id="UP000632125"/>
    </source>
</evidence>
<feature type="transmembrane region" description="Helical" evidence="2">
    <location>
        <begin position="181"/>
        <end position="203"/>
    </location>
</feature>
<feature type="region of interest" description="Disordered" evidence="1">
    <location>
        <begin position="1"/>
        <end position="77"/>
    </location>
</feature>
<name>A0A927CQL5_9BACL</name>
<feature type="compositionally biased region" description="Basic and acidic residues" evidence="1">
    <location>
        <begin position="103"/>
        <end position="113"/>
    </location>
</feature>
<dbReference type="EMBL" id="JACXIY010000020">
    <property type="protein sequence ID" value="MBD2870456.1"/>
    <property type="molecule type" value="Genomic_DNA"/>
</dbReference>
<feature type="compositionally biased region" description="Basic and acidic residues" evidence="1">
    <location>
        <begin position="124"/>
        <end position="135"/>
    </location>
</feature>
<keyword evidence="5" id="KW-1185">Reference proteome</keyword>
<dbReference type="RefSeq" id="WP_190863395.1">
    <property type="nucleotide sequence ID" value="NZ_JACXIY010000020.1"/>
</dbReference>
<dbReference type="Gene3D" id="3.30.70.1070">
    <property type="entry name" value="Sporulation related repeat"/>
    <property type="match status" value="1"/>
</dbReference>
<keyword evidence="2" id="KW-0812">Transmembrane</keyword>
<dbReference type="InterPro" id="IPR007730">
    <property type="entry name" value="SPOR-like_dom"/>
</dbReference>
<organism evidence="4 5">
    <name type="scientific">Paenibacillus arenilitoris</name>
    <dbReference type="NCBI Taxonomy" id="2772299"/>
    <lineage>
        <taxon>Bacteria</taxon>
        <taxon>Bacillati</taxon>
        <taxon>Bacillota</taxon>
        <taxon>Bacilli</taxon>
        <taxon>Bacillales</taxon>
        <taxon>Paenibacillaceae</taxon>
        <taxon>Paenibacillus</taxon>
    </lineage>
</organism>
<evidence type="ECO:0000256" key="1">
    <source>
        <dbReference type="SAM" id="MobiDB-lite"/>
    </source>
</evidence>
<dbReference type="Proteomes" id="UP000632125">
    <property type="component" value="Unassembled WGS sequence"/>
</dbReference>
<dbReference type="InterPro" id="IPR036680">
    <property type="entry name" value="SPOR-like_sf"/>
</dbReference>
<evidence type="ECO:0000256" key="2">
    <source>
        <dbReference type="SAM" id="Phobius"/>
    </source>
</evidence>
<feature type="compositionally biased region" description="Low complexity" evidence="1">
    <location>
        <begin position="218"/>
        <end position="229"/>
    </location>
</feature>
<comment type="caution">
    <text evidence="4">The sequence shown here is derived from an EMBL/GenBank/DDBJ whole genome shotgun (WGS) entry which is preliminary data.</text>
</comment>
<feature type="compositionally biased region" description="Low complexity" evidence="1">
    <location>
        <begin position="36"/>
        <end position="48"/>
    </location>
</feature>
<dbReference type="Pfam" id="PF05036">
    <property type="entry name" value="SPOR"/>
    <property type="match status" value="1"/>
</dbReference>
<evidence type="ECO:0000313" key="4">
    <source>
        <dbReference type="EMBL" id="MBD2870456.1"/>
    </source>
</evidence>
<feature type="compositionally biased region" description="Polar residues" evidence="1">
    <location>
        <begin position="67"/>
        <end position="77"/>
    </location>
</feature>
<protein>
    <submittedName>
        <fullName evidence="4">SPOR domain-containing protein</fullName>
    </submittedName>
</protein>